<dbReference type="KEGG" id="sof:NCTC11214_04824"/>
<evidence type="ECO:0000313" key="2">
    <source>
        <dbReference type="Proteomes" id="UP000281391"/>
    </source>
</evidence>
<gene>
    <name evidence="1" type="ORF">NCTC11214_04824</name>
</gene>
<proteinExistence type="predicted"/>
<sequence>MQKKAPQEEGRIMTHRENRYVNNVWLLYGFKGKCTDAILHWRDELLPITERPHGRCVMRKAKSPRYSGSLWG</sequence>
<protein>
    <submittedName>
        <fullName evidence="1">Uncharacterized protein</fullName>
    </submittedName>
</protein>
<name>A0A3S4HSZ4_SEROD</name>
<dbReference type="AlphaFoldDB" id="A0A3S4HSZ4"/>
<dbReference type="EMBL" id="LR134117">
    <property type="protein sequence ID" value="VDZ64143.1"/>
    <property type="molecule type" value="Genomic_DNA"/>
</dbReference>
<accession>A0A3S4HSZ4</accession>
<organism evidence="1 2">
    <name type="scientific">Serratia odorifera</name>
    <dbReference type="NCBI Taxonomy" id="618"/>
    <lineage>
        <taxon>Bacteria</taxon>
        <taxon>Pseudomonadati</taxon>
        <taxon>Pseudomonadota</taxon>
        <taxon>Gammaproteobacteria</taxon>
        <taxon>Enterobacterales</taxon>
        <taxon>Yersiniaceae</taxon>
        <taxon>Serratia</taxon>
    </lineage>
</organism>
<evidence type="ECO:0000313" key="1">
    <source>
        <dbReference type="EMBL" id="VDZ64143.1"/>
    </source>
</evidence>
<dbReference type="Proteomes" id="UP000281391">
    <property type="component" value="Chromosome"/>
</dbReference>
<reference evidence="1 2" key="1">
    <citation type="submission" date="2018-12" db="EMBL/GenBank/DDBJ databases">
        <authorList>
            <consortium name="Pathogen Informatics"/>
        </authorList>
    </citation>
    <scope>NUCLEOTIDE SEQUENCE [LARGE SCALE GENOMIC DNA]</scope>
    <source>
        <strain evidence="1 2">NCTC11214</strain>
    </source>
</reference>